<sequence length="62" mass="7101">MFNYKPLHELHSSSQSLLNVPLSVTHSYGDQAFSTVSAELWNDLQYHLLSRTLLLLDNLKLT</sequence>
<name>A0A9Q1CGZ1_HOLLE</name>
<dbReference type="EMBL" id="JAIZAY010000003">
    <property type="protein sequence ID" value="KAJ8045137.1"/>
    <property type="molecule type" value="Genomic_DNA"/>
</dbReference>
<evidence type="ECO:0000313" key="2">
    <source>
        <dbReference type="Proteomes" id="UP001152320"/>
    </source>
</evidence>
<evidence type="ECO:0000313" key="1">
    <source>
        <dbReference type="EMBL" id="KAJ8045137.1"/>
    </source>
</evidence>
<reference evidence="1" key="1">
    <citation type="submission" date="2021-10" db="EMBL/GenBank/DDBJ databases">
        <title>Tropical sea cucumber genome reveals ecological adaptation and Cuvierian tubules defense mechanism.</title>
        <authorList>
            <person name="Chen T."/>
        </authorList>
    </citation>
    <scope>NUCLEOTIDE SEQUENCE</scope>
    <source>
        <strain evidence="1">Nanhai2018</strain>
        <tissue evidence="1">Muscle</tissue>
    </source>
</reference>
<dbReference type="AlphaFoldDB" id="A0A9Q1CGZ1"/>
<keyword evidence="2" id="KW-1185">Reference proteome</keyword>
<comment type="caution">
    <text evidence="1">The sequence shown here is derived from an EMBL/GenBank/DDBJ whole genome shotgun (WGS) entry which is preliminary data.</text>
</comment>
<accession>A0A9Q1CGZ1</accession>
<organism evidence="1 2">
    <name type="scientific">Holothuria leucospilota</name>
    <name type="common">Black long sea cucumber</name>
    <name type="synonym">Mertensiothuria leucospilota</name>
    <dbReference type="NCBI Taxonomy" id="206669"/>
    <lineage>
        <taxon>Eukaryota</taxon>
        <taxon>Metazoa</taxon>
        <taxon>Echinodermata</taxon>
        <taxon>Eleutherozoa</taxon>
        <taxon>Echinozoa</taxon>
        <taxon>Holothuroidea</taxon>
        <taxon>Aspidochirotacea</taxon>
        <taxon>Aspidochirotida</taxon>
        <taxon>Holothuriidae</taxon>
        <taxon>Holothuria</taxon>
    </lineage>
</organism>
<proteinExistence type="predicted"/>
<gene>
    <name evidence="1" type="ORF">HOLleu_08079</name>
</gene>
<protein>
    <submittedName>
        <fullName evidence="1">Uncharacterized protein</fullName>
    </submittedName>
</protein>
<dbReference type="Proteomes" id="UP001152320">
    <property type="component" value="Chromosome 3"/>
</dbReference>